<dbReference type="AlphaFoldDB" id="A0A931MH88"/>
<dbReference type="InterPro" id="IPR058624">
    <property type="entry name" value="MdtA-like_HH"/>
</dbReference>
<gene>
    <name evidence="6" type="ORF">I5803_11455</name>
</gene>
<evidence type="ECO:0000259" key="5">
    <source>
        <dbReference type="Pfam" id="PF25876"/>
    </source>
</evidence>
<feature type="region of interest" description="Disordered" evidence="3">
    <location>
        <begin position="193"/>
        <end position="214"/>
    </location>
</feature>
<comment type="caution">
    <text evidence="6">The sequence shown here is derived from an EMBL/GenBank/DDBJ whole genome shotgun (WGS) entry which is preliminary data.</text>
</comment>
<accession>A0A931MH88</accession>
<evidence type="ECO:0000313" key="7">
    <source>
        <dbReference type="Proteomes" id="UP000651050"/>
    </source>
</evidence>
<dbReference type="Proteomes" id="UP000651050">
    <property type="component" value="Unassembled WGS sequence"/>
</dbReference>
<dbReference type="Pfam" id="PF25876">
    <property type="entry name" value="HH_MFP_RND"/>
    <property type="match status" value="1"/>
</dbReference>
<evidence type="ECO:0000256" key="1">
    <source>
        <dbReference type="ARBA" id="ARBA00004196"/>
    </source>
</evidence>
<dbReference type="Gene3D" id="1.10.287.470">
    <property type="entry name" value="Helix hairpin bin"/>
    <property type="match status" value="2"/>
</dbReference>
<dbReference type="InterPro" id="IPR050465">
    <property type="entry name" value="UPF0194_transport"/>
</dbReference>
<organism evidence="6 7">
    <name type="scientific">Caenimonas aquaedulcis</name>
    <dbReference type="NCBI Taxonomy" id="2793270"/>
    <lineage>
        <taxon>Bacteria</taxon>
        <taxon>Pseudomonadati</taxon>
        <taxon>Pseudomonadota</taxon>
        <taxon>Betaproteobacteria</taxon>
        <taxon>Burkholderiales</taxon>
        <taxon>Comamonadaceae</taxon>
        <taxon>Caenimonas</taxon>
    </lineage>
</organism>
<name>A0A931MH88_9BURK</name>
<evidence type="ECO:0000256" key="2">
    <source>
        <dbReference type="ARBA" id="ARBA00023054"/>
    </source>
</evidence>
<feature type="compositionally biased region" description="Basic and acidic residues" evidence="3">
    <location>
        <begin position="98"/>
        <end position="107"/>
    </location>
</feature>
<proteinExistence type="predicted"/>
<comment type="subcellular location">
    <subcellularLocation>
        <location evidence="1">Cell envelope</location>
    </subcellularLocation>
</comment>
<sequence>MRRLPFPLHRLCGCAAALACMLPAGCGDPRDAGWSGYADADYIYVSSPLPGTLSVLAVEAGQQVGRGKPLFALESESEKAAREEANARLEAAQSQASDADKGKREPEVAVNRAQLAQARAAAELAQHDLTRKRELVARGFISRAQLDEAQATLAQAQARVAELASAVQVARLPARSDARDAADAQVEAARQVLRQSEWRQQQKQQTAPSDAQVADTFSRPGEFVAAGQPVVALLPPANIKARFYVPESELPKLALGQDVLVECDGCGAALRARITRIATRPEYTPPVIYSNSQRRKLVFMLEAKPAPADAPRLRPGQPLSVKAAANATGR</sequence>
<dbReference type="Gene3D" id="2.40.30.170">
    <property type="match status" value="1"/>
</dbReference>
<keyword evidence="2" id="KW-0175">Coiled coil</keyword>
<keyword evidence="7" id="KW-1185">Reference proteome</keyword>
<evidence type="ECO:0000313" key="6">
    <source>
        <dbReference type="EMBL" id="MBG9388638.1"/>
    </source>
</evidence>
<dbReference type="PANTHER" id="PTHR32347">
    <property type="entry name" value="EFFLUX SYSTEM COMPONENT YKNX-RELATED"/>
    <property type="match status" value="1"/>
</dbReference>
<reference evidence="6" key="1">
    <citation type="submission" date="2020-11" db="EMBL/GenBank/DDBJ databases">
        <title>Bacterial whole genome sequence for Caenimonas sp. DR4.4.</title>
        <authorList>
            <person name="Le V."/>
            <person name="Ko S.-R."/>
            <person name="Ahn C.-Y."/>
            <person name="Oh H.-M."/>
        </authorList>
    </citation>
    <scope>NUCLEOTIDE SEQUENCE</scope>
    <source>
        <strain evidence="6">DR4.4</strain>
    </source>
</reference>
<keyword evidence="4" id="KW-0732">Signal</keyword>
<dbReference type="RefSeq" id="WP_196986489.1">
    <property type="nucleotide sequence ID" value="NZ_JADWYS010000001.1"/>
</dbReference>
<evidence type="ECO:0000256" key="3">
    <source>
        <dbReference type="SAM" id="MobiDB-lite"/>
    </source>
</evidence>
<feature type="region of interest" description="Disordered" evidence="3">
    <location>
        <begin position="82"/>
        <end position="108"/>
    </location>
</feature>
<evidence type="ECO:0000256" key="4">
    <source>
        <dbReference type="SAM" id="SignalP"/>
    </source>
</evidence>
<feature type="chain" id="PRO_5038056428" evidence="4">
    <location>
        <begin position="27"/>
        <end position="330"/>
    </location>
</feature>
<feature type="domain" description="Multidrug resistance protein MdtA-like alpha-helical hairpin" evidence="5">
    <location>
        <begin position="109"/>
        <end position="172"/>
    </location>
</feature>
<protein>
    <submittedName>
        <fullName evidence="6">HlyD family efflux transporter periplasmic adaptor subunit</fullName>
    </submittedName>
</protein>
<feature type="signal peptide" evidence="4">
    <location>
        <begin position="1"/>
        <end position="26"/>
    </location>
</feature>
<dbReference type="GO" id="GO:0030313">
    <property type="term" value="C:cell envelope"/>
    <property type="evidence" value="ECO:0007669"/>
    <property type="project" value="UniProtKB-SubCell"/>
</dbReference>
<dbReference type="PANTHER" id="PTHR32347:SF23">
    <property type="entry name" value="BLL5650 PROTEIN"/>
    <property type="match status" value="1"/>
</dbReference>
<dbReference type="Gene3D" id="2.40.50.100">
    <property type="match status" value="1"/>
</dbReference>
<dbReference type="SUPFAM" id="SSF111369">
    <property type="entry name" value="HlyD-like secretion proteins"/>
    <property type="match status" value="1"/>
</dbReference>
<dbReference type="EMBL" id="JADWYS010000001">
    <property type="protein sequence ID" value="MBG9388638.1"/>
    <property type="molecule type" value="Genomic_DNA"/>
</dbReference>
<feature type="region of interest" description="Disordered" evidence="3">
    <location>
        <begin position="306"/>
        <end position="330"/>
    </location>
</feature>